<proteinExistence type="predicted"/>
<keyword evidence="1" id="KW-1133">Transmembrane helix</keyword>
<feature type="transmembrane region" description="Helical" evidence="1">
    <location>
        <begin position="110"/>
        <end position="131"/>
    </location>
</feature>
<reference evidence="2" key="1">
    <citation type="journal article" date="2014" name="Int. J. Syst. Evol. Microbiol.">
        <title>Complete genome sequence of Corynebacterium casei LMG S-19264T (=DSM 44701T), isolated from a smear-ripened cheese.</title>
        <authorList>
            <consortium name="US DOE Joint Genome Institute (JGI-PGF)"/>
            <person name="Walter F."/>
            <person name="Albersmeier A."/>
            <person name="Kalinowski J."/>
            <person name="Ruckert C."/>
        </authorList>
    </citation>
    <scope>NUCLEOTIDE SEQUENCE</scope>
    <source>
        <strain evidence="2">JCM 19831</strain>
    </source>
</reference>
<evidence type="ECO:0000256" key="1">
    <source>
        <dbReference type="SAM" id="Phobius"/>
    </source>
</evidence>
<dbReference type="EMBL" id="BMPI01000083">
    <property type="protein sequence ID" value="GGM80367.1"/>
    <property type="molecule type" value="Genomic_DNA"/>
</dbReference>
<gene>
    <name evidence="2" type="ORF">GCM10007977_097290</name>
</gene>
<keyword evidence="1" id="KW-0472">Membrane</keyword>
<evidence type="ECO:0000313" key="3">
    <source>
        <dbReference type="Proteomes" id="UP000642070"/>
    </source>
</evidence>
<reference evidence="2" key="2">
    <citation type="submission" date="2020-09" db="EMBL/GenBank/DDBJ databases">
        <authorList>
            <person name="Sun Q."/>
            <person name="Ohkuma M."/>
        </authorList>
    </citation>
    <scope>NUCLEOTIDE SEQUENCE</scope>
    <source>
        <strain evidence="2">JCM 19831</strain>
    </source>
</reference>
<keyword evidence="3" id="KW-1185">Reference proteome</keyword>
<protein>
    <submittedName>
        <fullName evidence="2">Uncharacterized protein</fullName>
    </submittedName>
</protein>
<keyword evidence="1" id="KW-0812">Transmembrane</keyword>
<organism evidence="2 3">
    <name type="scientific">Dactylosporangium sucinum</name>
    <dbReference type="NCBI Taxonomy" id="1424081"/>
    <lineage>
        <taxon>Bacteria</taxon>
        <taxon>Bacillati</taxon>
        <taxon>Actinomycetota</taxon>
        <taxon>Actinomycetes</taxon>
        <taxon>Micromonosporales</taxon>
        <taxon>Micromonosporaceae</taxon>
        <taxon>Dactylosporangium</taxon>
    </lineage>
</organism>
<feature type="transmembrane region" description="Helical" evidence="1">
    <location>
        <begin position="55"/>
        <end position="78"/>
    </location>
</feature>
<dbReference type="AlphaFoldDB" id="A0A917UDY6"/>
<accession>A0A917UDY6</accession>
<dbReference type="Proteomes" id="UP000642070">
    <property type="component" value="Unassembled WGS sequence"/>
</dbReference>
<comment type="caution">
    <text evidence="2">The sequence shown here is derived from an EMBL/GenBank/DDBJ whole genome shotgun (WGS) entry which is preliminary data.</text>
</comment>
<evidence type="ECO:0000313" key="2">
    <source>
        <dbReference type="EMBL" id="GGM80367.1"/>
    </source>
</evidence>
<sequence length="136" mass="14578">MTPRLERYQNRFEREPLDYRPSSATTAAVLLVIIGSLGVVLGMSMVSNASLAGSWLLVLVLAAIGVPATEAIGGIGVWQGRRWGRWMALFGCGANLLASAVFLFNGAPLMGLIGCALYLGLCLQLCLDSIIRWCHP</sequence>
<feature type="transmembrane region" description="Helical" evidence="1">
    <location>
        <begin position="21"/>
        <end position="43"/>
    </location>
</feature>
<dbReference type="RefSeq" id="WP_190256886.1">
    <property type="nucleotide sequence ID" value="NZ_BMPI01000083.1"/>
</dbReference>
<feature type="transmembrane region" description="Helical" evidence="1">
    <location>
        <begin position="85"/>
        <end position="104"/>
    </location>
</feature>
<name>A0A917UDY6_9ACTN</name>